<dbReference type="GO" id="GO:0008745">
    <property type="term" value="F:N-acetylmuramoyl-L-alanine amidase activity"/>
    <property type="evidence" value="ECO:0007669"/>
    <property type="project" value="UniProtKB-EC"/>
</dbReference>
<dbReference type="Gene3D" id="1.25.40.10">
    <property type="entry name" value="Tetratricopeptide repeat domain"/>
    <property type="match status" value="2"/>
</dbReference>
<dbReference type="Pfam" id="PF01520">
    <property type="entry name" value="Amidase_3"/>
    <property type="match status" value="1"/>
</dbReference>
<keyword evidence="5" id="KW-0732">Signal</keyword>
<dbReference type="PANTHER" id="PTHR30404">
    <property type="entry name" value="N-ACETYLMURAMOYL-L-ALANINE AMIDASE"/>
    <property type="match status" value="1"/>
</dbReference>
<dbReference type="InterPro" id="IPR050695">
    <property type="entry name" value="N-acetylmuramoyl_amidase_3"/>
</dbReference>
<reference evidence="7" key="1">
    <citation type="submission" date="2022-04" db="EMBL/GenBank/DDBJ databases">
        <title>Desulfatitalea alkaliphila sp. nov., a novel anaerobic sulfate-reducing bacterium isolated from terrestrial mud volcano, Taman Peninsula, Russia.</title>
        <authorList>
            <person name="Khomyakova M.A."/>
            <person name="Merkel A.Y."/>
            <person name="Slobodkin A.I."/>
        </authorList>
    </citation>
    <scope>NUCLEOTIDE SEQUENCE</scope>
    <source>
        <strain evidence="7">M08but</strain>
    </source>
</reference>
<comment type="catalytic activity">
    <reaction evidence="1">
        <text>Hydrolyzes the link between N-acetylmuramoyl residues and L-amino acid residues in certain cell-wall glycopeptides.</text>
        <dbReference type="EC" id="3.5.1.28"/>
    </reaction>
</comment>
<dbReference type="AlphaFoldDB" id="A0AA41UJG2"/>
<dbReference type="Pfam" id="PF11741">
    <property type="entry name" value="AMIN"/>
    <property type="match status" value="1"/>
</dbReference>
<evidence type="ECO:0000256" key="5">
    <source>
        <dbReference type="SAM" id="SignalP"/>
    </source>
</evidence>
<evidence type="ECO:0000256" key="4">
    <source>
        <dbReference type="SAM" id="MobiDB-lite"/>
    </source>
</evidence>
<sequence>MSTHLRWIARRGAWLLGCLMLAALYQPPAHAQTAEAKFYEAERCYRDLRNAPNRQKYRDQWLNCITRYLAVYRHDPHGPWAAAGLYHAGVLYGELYKRSFVGADRQEAIDLFERVVRHFPKSRYRPRAEKASSALKGGGGTRTTAEKSSPPAAKPAAPPPAASANAASTRNARQFYEQARANDARLEQRPELKKLRDQWLRSINAYRQAYQAEPNGALAAAALFGLAQSYSGLHHWSRNEVDRLQARKTYEQLLDGYPQSPEAEMARQTLGIASRQEGSDGDAIARVIETAQDGAPAVVRPAAVAGGTGRPAVVEGLRFWSNPRYTRVVIDADQDAVFTYNELREDPAIGKPQRIYIDLHNSRLSNDLQRIIPINDDLLSDARAGQYTADTVRVVVDIKSARTFKIFSLKNPFRIVLDVWGVETGAVAQRPAPEVSPSDTGVLPPGAIVKQLALGVRRIVIDPGHGGRDPGAPGYHKGVQEKDVVLAISKKLAEQLRAQLKCEVILTRDKDVYLSLEERTAIANTQNADLFISIHANASPDRRASGFETYILNLATDDEAIRVAARENATSMKNISDLDSILKDLMQNAKVSESTLLASYVQEGALGRLGRKYNIRNKGVKKAPFYVLLGAEMPSILVETGFISNPEEGKRLTSPEYQRLLVQGIVDGIKRYINEVTPTAMREALQGPS</sequence>
<evidence type="ECO:0000256" key="1">
    <source>
        <dbReference type="ARBA" id="ARBA00001561"/>
    </source>
</evidence>
<feature type="region of interest" description="Disordered" evidence="4">
    <location>
        <begin position="126"/>
        <end position="169"/>
    </location>
</feature>
<evidence type="ECO:0000313" key="8">
    <source>
        <dbReference type="Proteomes" id="UP001165427"/>
    </source>
</evidence>
<evidence type="ECO:0000259" key="6">
    <source>
        <dbReference type="SMART" id="SM00646"/>
    </source>
</evidence>
<dbReference type="InterPro" id="IPR019734">
    <property type="entry name" value="TPR_rpt"/>
</dbReference>
<dbReference type="EC" id="3.5.1.28" evidence="2"/>
<accession>A0AA41UJG2</accession>
<dbReference type="InterPro" id="IPR011990">
    <property type="entry name" value="TPR-like_helical_dom_sf"/>
</dbReference>
<dbReference type="Pfam" id="PF13174">
    <property type="entry name" value="TPR_6"/>
    <property type="match status" value="2"/>
</dbReference>
<dbReference type="Proteomes" id="UP001165427">
    <property type="component" value="Unassembled WGS sequence"/>
</dbReference>
<dbReference type="PANTHER" id="PTHR30404:SF0">
    <property type="entry name" value="N-ACETYLMURAMOYL-L-ALANINE AMIDASE AMIC"/>
    <property type="match status" value="1"/>
</dbReference>
<organism evidence="7 8">
    <name type="scientific">Desulfatitalea alkaliphila</name>
    <dbReference type="NCBI Taxonomy" id="2929485"/>
    <lineage>
        <taxon>Bacteria</taxon>
        <taxon>Pseudomonadati</taxon>
        <taxon>Thermodesulfobacteriota</taxon>
        <taxon>Desulfobacteria</taxon>
        <taxon>Desulfobacterales</taxon>
        <taxon>Desulfosarcinaceae</taxon>
        <taxon>Desulfatitalea</taxon>
    </lineage>
</organism>
<dbReference type="Gene3D" id="3.40.630.40">
    <property type="entry name" value="Zn-dependent exopeptidases"/>
    <property type="match status" value="1"/>
</dbReference>
<dbReference type="SMART" id="SM00646">
    <property type="entry name" value="Ami_3"/>
    <property type="match status" value="1"/>
</dbReference>
<feature type="domain" description="MurNAc-LAA" evidence="6">
    <location>
        <begin position="520"/>
        <end position="670"/>
    </location>
</feature>
<dbReference type="GO" id="GO:0030288">
    <property type="term" value="C:outer membrane-bounded periplasmic space"/>
    <property type="evidence" value="ECO:0007669"/>
    <property type="project" value="TreeGrafter"/>
</dbReference>
<dbReference type="InterPro" id="IPR002508">
    <property type="entry name" value="MurNAc-LAA_cat"/>
</dbReference>
<feature type="signal peptide" evidence="5">
    <location>
        <begin position="1"/>
        <end position="31"/>
    </location>
</feature>
<name>A0AA41UJG2_9BACT</name>
<dbReference type="GO" id="GO:0009253">
    <property type="term" value="P:peptidoglycan catabolic process"/>
    <property type="evidence" value="ECO:0007669"/>
    <property type="project" value="InterPro"/>
</dbReference>
<keyword evidence="3" id="KW-0378">Hydrolase</keyword>
<comment type="caution">
    <text evidence="7">The sequence shown here is derived from an EMBL/GenBank/DDBJ whole genome shotgun (WGS) entry which is preliminary data.</text>
</comment>
<feature type="compositionally biased region" description="Pro residues" evidence="4">
    <location>
        <begin position="152"/>
        <end position="161"/>
    </location>
</feature>
<dbReference type="InterPro" id="IPR021731">
    <property type="entry name" value="AMIN_dom"/>
</dbReference>
<protein>
    <recommendedName>
        <fullName evidence="2">N-acetylmuramoyl-L-alanine amidase</fullName>
        <ecNumber evidence="2">3.5.1.28</ecNumber>
    </recommendedName>
</protein>
<dbReference type="FunFam" id="3.40.630.40:FF:000005">
    <property type="entry name" value="N-acetylmuramoyl-L-alanine amidase (AmiA)"/>
    <property type="match status" value="1"/>
</dbReference>
<gene>
    <name evidence="7" type="ORF">MRX98_07950</name>
</gene>
<keyword evidence="8" id="KW-1185">Reference proteome</keyword>
<feature type="chain" id="PRO_5041281665" description="N-acetylmuramoyl-L-alanine amidase" evidence="5">
    <location>
        <begin position="32"/>
        <end position="689"/>
    </location>
</feature>
<evidence type="ECO:0000256" key="3">
    <source>
        <dbReference type="ARBA" id="ARBA00022801"/>
    </source>
</evidence>
<dbReference type="RefSeq" id="WP_246905061.1">
    <property type="nucleotide sequence ID" value="NZ_JALJRB010000007.1"/>
</dbReference>
<dbReference type="CDD" id="cd02696">
    <property type="entry name" value="MurNAc-LAA"/>
    <property type="match status" value="1"/>
</dbReference>
<dbReference type="SUPFAM" id="SSF53187">
    <property type="entry name" value="Zn-dependent exopeptidases"/>
    <property type="match status" value="1"/>
</dbReference>
<evidence type="ECO:0000313" key="7">
    <source>
        <dbReference type="EMBL" id="MCJ8500502.1"/>
    </source>
</evidence>
<dbReference type="EMBL" id="JALJRB010000007">
    <property type="protein sequence ID" value="MCJ8500502.1"/>
    <property type="molecule type" value="Genomic_DNA"/>
</dbReference>
<dbReference type="SUPFAM" id="SSF48452">
    <property type="entry name" value="TPR-like"/>
    <property type="match status" value="1"/>
</dbReference>
<dbReference type="Gene3D" id="2.60.40.3500">
    <property type="match status" value="1"/>
</dbReference>
<proteinExistence type="predicted"/>
<evidence type="ECO:0000256" key="2">
    <source>
        <dbReference type="ARBA" id="ARBA00011901"/>
    </source>
</evidence>